<organism evidence="1 2">
    <name type="scientific">Actinomadura fulvescens</name>
    <dbReference type="NCBI Taxonomy" id="46160"/>
    <lineage>
        <taxon>Bacteria</taxon>
        <taxon>Bacillati</taxon>
        <taxon>Actinomycetota</taxon>
        <taxon>Actinomycetes</taxon>
        <taxon>Streptosporangiales</taxon>
        <taxon>Thermomonosporaceae</taxon>
        <taxon>Actinomadura</taxon>
    </lineage>
</organism>
<proteinExistence type="predicted"/>
<name>A0ABP6CZE3_9ACTN</name>
<evidence type="ECO:0000313" key="1">
    <source>
        <dbReference type="EMBL" id="GAA2628772.1"/>
    </source>
</evidence>
<evidence type="ECO:0000313" key="2">
    <source>
        <dbReference type="Proteomes" id="UP001501509"/>
    </source>
</evidence>
<comment type="caution">
    <text evidence="1">The sequence shown here is derived from an EMBL/GenBank/DDBJ whole genome shotgun (WGS) entry which is preliminary data.</text>
</comment>
<protein>
    <submittedName>
        <fullName evidence="1">Uncharacterized protein</fullName>
    </submittedName>
</protein>
<dbReference type="EMBL" id="BAAATD010000014">
    <property type="protein sequence ID" value="GAA2628772.1"/>
    <property type="molecule type" value="Genomic_DNA"/>
</dbReference>
<keyword evidence="2" id="KW-1185">Reference proteome</keyword>
<dbReference type="Proteomes" id="UP001501509">
    <property type="component" value="Unassembled WGS sequence"/>
</dbReference>
<reference evidence="2" key="1">
    <citation type="journal article" date="2019" name="Int. J. Syst. Evol. Microbiol.">
        <title>The Global Catalogue of Microorganisms (GCM) 10K type strain sequencing project: providing services to taxonomists for standard genome sequencing and annotation.</title>
        <authorList>
            <consortium name="The Broad Institute Genomics Platform"/>
            <consortium name="The Broad Institute Genome Sequencing Center for Infectious Disease"/>
            <person name="Wu L."/>
            <person name="Ma J."/>
        </authorList>
    </citation>
    <scope>NUCLEOTIDE SEQUENCE [LARGE SCALE GENOMIC DNA]</scope>
    <source>
        <strain evidence="2">JCM 6833</strain>
    </source>
</reference>
<dbReference type="RefSeq" id="WP_344547503.1">
    <property type="nucleotide sequence ID" value="NZ_BAAATD010000014.1"/>
</dbReference>
<sequence length="63" mass="6905">MTDAEVLAQLAEAYTHWTFTCERGVWRADGPVVLTSSELSGLLLLLAVADPAATAEWNRSRSR</sequence>
<accession>A0ABP6CZE3</accession>
<gene>
    <name evidence="1" type="ORF">GCM10010411_77730</name>
</gene>